<evidence type="ECO:0000256" key="1">
    <source>
        <dbReference type="SAM" id="Phobius"/>
    </source>
</evidence>
<keyword evidence="1" id="KW-0812">Transmembrane</keyword>
<dbReference type="Pfam" id="PF09913">
    <property type="entry name" value="DUF2142"/>
    <property type="match status" value="1"/>
</dbReference>
<evidence type="ECO:0000313" key="2">
    <source>
        <dbReference type="EMBL" id="SDA43232.1"/>
    </source>
</evidence>
<feature type="transmembrane region" description="Helical" evidence="1">
    <location>
        <begin position="31"/>
        <end position="52"/>
    </location>
</feature>
<feature type="transmembrane region" description="Helical" evidence="1">
    <location>
        <begin position="197"/>
        <end position="220"/>
    </location>
</feature>
<keyword evidence="3" id="KW-1185">Reference proteome</keyword>
<dbReference type="AlphaFoldDB" id="A0A1G5VBJ3"/>
<keyword evidence="1" id="KW-1133">Transmembrane helix</keyword>
<organism evidence="2 3">
    <name type="scientific">Methanobrevibacter millerae</name>
    <dbReference type="NCBI Taxonomy" id="230361"/>
    <lineage>
        <taxon>Archaea</taxon>
        <taxon>Methanobacteriati</taxon>
        <taxon>Methanobacteriota</taxon>
        <taxon>Methanomada group</taxon>
        <taxon>Methanobacteria</taxon>
        <taxon>Methanobacteriales</taxon>
        <taxon>Methanobacteriaceae</taxon>
        <taxon>Methanobrevibacter</taxon>
    </lineage>
</organism>
<dbReference type="EMBL" id="FMXB01000003">
    <property type="protein sequence ID" value="SDA43232.1"/>
    <property type="molecule type" value="Genomic_DNA"/>
</dbReference>
<dbReference type="Proteomes" id="UP000323439">
    <property type="component" value="Unassembled WGS sequence"/>
</dbReference>
<feature type="transmembrane region" description="Helical" evidence="1">
    <location>
        <begin position="64"/>
        <end position="84"/>
    </location>
</feature>
<evidence type="ECO:0000313" key="3">
    <source>
        <dbReference type="Proteomes" id="UP000323439"/>
    </source>
</evidence>
<feature type="transmembrane region" description="Helical" evidence="1">
    <location>
        <begin position="317"/>
        <end position="338"/>
    </location>
</feature>
<feature type="transmembrane region" description="Helical" evidence="1">
    <location>
        <begin position="405"/>
        <end position="423"/>
    </location>
</feature>
<feature type="transmembrane region" description="Helical" evidence="1">
    <location>
        <begin position="251"/>
        <end position="268"/>
    </location>
</feature>
<proteinExistence type="predicted"/>
<dbReference type="OrthoDB" id="78249at2157"/>
<dbReference type="InterPro" id="IPR018674">
    <property type="entry name" value="DUF2142_membrane"/>
</dbReference>
<gene>
    <name evidence="2" type="ORF">SAMN02910315_00513</name>
</gene>
<feature type="transmembrane region" description="Helical" evidence="1">
    <location>
        <begin position="498"/>
        <end position="517"/>
    </location>
</feature>
<name>A0A1G5VBJ3_9EURY</name>
<feature type="transmembrane region" description="Helical" evidence="1">
    <location>
        <begin position="470"/>
        <end position="486"/>
    </location>
</feature>
<feature type="transmembrane region" description="Helical" evidence="1">
    <location>
        <begin position="6"/>
        <end position="24"/>
    </location>
</feature>
<protein>
    <submittedName>
        <fullName evidence="2">Uncharacterized membrane protein</fullName>
    </submittedName>
</protein>
<feature type="transmembrane region" description="Helical" evidence="1">
    <location>
        <begin position="280"/>
        <end position="305"/>
    </location>
</feature>
<accession>A0A1G5VBJ3</accession>
<reference evidence="2 3" key="1">
    <citation type="submission" date="2016-10" db="EMBL/GenBank/DDBJ databases">
        <authorList>
            <person name="Varghese N."/>
            <person name="Submissions S."/>
        </authorList>
    </citation>
    <scope>NUCLEOTIDE SEQUENCE [LARGE SCALE GENOMIC DNA]</scope>
    <source>
        <strain evidence="2 3">DSM 16643</strain>
    </source>
</reference>
<feature type="transmembrane region" description="Helical" evidence="1">
    <location>
        <begin position="435"/>
        <end position="458"/>
    </location>
</feature>
<sequence>MESKKYWLAYLVLIVILGLSTVTYKNIKDPAFELAMLLIVAVLGILCITYYFMHDSKDELYKVAFVAILCFGIITSFIVPICDVSDETEHLARTELTSRGVIIPHWTGEDLGVERAYNLTGPNKIAKYNPGAGYDSIESVKFFTSYLGKTVEQTPYDTEKINHTPVLIVSAFEQNPFYGYLPQAIGMFIAKLLDLNVIWMMWLGRIFNLIFYAGLISLAIKKTPVLKIPLLVVACLPISIYQAASLSIDSMIIGVGILAIGYFLYLYTAEKNSLDTKEVVKFSALCLLLGLCKLPYLAFIFLLLLVPTDNFKKGKKITGYILICIAIVGIIGILWSTYSTPTLMHSWRSRLRFINSTAQIDYITAHPKFILRFVSQLFTYNLSHITYGTFNFFGAAQKVHYSDSYHMIVATLLLFAGATLFAYPKNIRFDLKTRIGTLFILLMIYFGTSFIQLLTWASVGYLNLGITTRYFVPLFALIPIIVSDKIKILDRFKENYDHYAMVLIICFMATMILSFATKYY</sequence>
<dbReference type="RefSeq" id="WP_188118038.1">
    <property type="nucleotide sequence ID" value="NZ_FMXB01000003.1"/>
</dbReference>
<feature type="transmembrane region" description="Helical" evidence="1">
    <location>
        <begin position="226"/>
        <end position="244"/>
    </location>
</feature>
<keyword evidence="1" id="KW-0472">Membrane</keyword>